<comment type="caution">
    <text evidence="4">The sequence shown here is derived from an EMBL/GenBank/DDBJ whole genome shotgun (WGS) entry which is preliminary data.</text>
</comment>
<feature type="transmembrane region" description="Helical" evidence="2">
    <location>
        <begin position="79"/>
        <end position="99"/>
    </location>
</feature>
<dbReference type="PANTHER" id="PTHR43280:SF29">
    <property type="entry name" value="ARAC-FAMILY TRANSCRIPTIONAL REGULATOR"/>
    <property type="match status" value="1"/>
</dbReference>
<evidence type="ECO:0000313" key="4">
    <source>
        <dbReference type="EMBL" id="REC73114.1"/>
    </source>
</evidence>
<evidence type="ECO:0000256" key="1">
    <source>
        <dbReference type="ARBA" id="ARBA00023125"/>
    </source>
</evidence>
<dbReference type="Pfam" id="PF12833">
    <property type="entry name" value="HTH_18"/>
    <property type="match status" value="1"/>
</dbReference>
<feature type="domain" description="HTH araC/xylS-type" evidence="3">
    <location>
        <begin position="156"/>
        <end position="258"/>
    </location>
</feature>
<keyword evidence="2" id="KW-1133">Transmembrane helix</keyword>
<dbReference type="InterPro" id="IPR018060">
    <property type="entry name" value="HTH_AraC"/>
</dbReference>
<keyword evidence="2" id="KW-0472">Membrane</keyword>
<sequence length="266" mass="31291">MRVFLSVLFLSVISFQGFMRSSFESLYASFEKKNKNIYSRSATHTKPPLQDQIIWHKELEKANKENSNLKQSHAWEKRLYSVTIVTTLIILAGLMHLVFTTHMKKKYYKGLYLQEIKKQKVQNNFHRAETILHSEENIFELTEINPLIVENILHSLEIFEKEKKYLDKNASLSNLAKECGTNTSYMSKVVNHYKKQNFSSYLNDLRLNYAAELWQKHPKLRYKSIQGMADMTGFNTAQSFSKKFNEKYKISPTHFLKNLNQNIKTS</sequence>
<organism evidence="4 5">
    <name type="scientific">Chryseobacterium rhizosphaerae</name>
    <dbReference type="NCBI Taxonomy" id="395937"/>
    <lineage>
        <taxon>Bacteria</taxon>
        <taxon>Pseudomonadati</taxon>
        <taxon>Bacteroidota</taxon>
        <taxon>Flavobacteriia</taxon>
        <taxon>Flavobacteriales</taxon>
        <taxon>Weeksellaceae</taxon>
        <taxon>Chryseobacterium group</taxon>
        <taxon>Chryseobacterium</taxon>
    </lineage>
</organism>
<name>A0ABX9IHH1_9FLAO</name>
<dbReference type="Proteomes" id="UP000256491">
    <property type="component" value="Unassembled WGS sequence"/>
</dbReference>
<dbReference type="SMART" id="SM00342">
    <property type="entry name" value="HTH_ARAC"/>
    <property type="match status" value="1"/>
</dbReference>
<evidence type="ECO:0000259" key="3">
    <source>
        <dbReference type="PROSITE" id="PS01124"/>
    </source>
</evidence>
<evidence type="ECO:0000313" key="5">
    <source>
        <dbReference type="Proteomes" id="UP000256491"/>
    </source>
</evidence>
<evidence type="ECO:0000256" key="2">
    <source>
        <dbReference type="SAM" id="Phobius"/>
    </source>
</evidence>
<accession>A0ABX9IHH1</accession>
<proteinExistence type="predicted"/>
<keyword evidence="2" id="KW-0812">Transmembrane</keyword>
<dbReference type="Gene3D" id="1.10.10.60">
    <property type="entry name" value="Homeodomain-like"/>
    <property type="match status" value="2"/>
</dbReference>
<dbReference type="PANTHER" id="PTHR43280">
    <property type="entry name" value="ARAC-FAMILY TRANSCRIPTIONAL REGULATOR"/>
    <property type="match status" value="1"/>
</dbReference>
<protein>
    <recommendedName>
        <fullName evidence="3">HTH araC/xylS-type domain-containing protein</fullName>
    </recommendedName>
</protein>
<keyword evidence="1" id="KW-0238">DNA-binding</keyword>
<dbReference type="PROSITE" id="PS01124">
    <property type="entry name" value="HTH_ARAC_FAMILY_2"/>
    <property type="match status" value="1"/>
</dbReference>
<reference evidence="4 5" key="1">
    <citation type="journal article" date="2010" name="Syst. Appl. Microbiol.">
        <title>Four new species of Chryseobacterium from the rhizosphere of coastal sand dune plants, Chryseobacterium elymi sp. nov., Chryseobacterium hagamense sp. nov., Chryseobacterium lathyri sp. nov. and Chryseobacterium rhizosphaerae sp. nov.</title>
        <authorList>
            <person name="Cho S.H."/>
            <person name="Lee K.S."/>
            <person name="Shin D.S."/>
            <person name="Han J.H."/>
            <person name="Park K.S."/>
            <person name="Lee C.H."/>
            <person name="Park K.H."/>
            <person name="Kim S.B."/>
        </authorList>
    </citation>
    <scope>NUCLEOTIDE SEQUENCE [LARGE SCALE GENOMIC DNA]</scope>
    <source>
        <strain evidence="4 5">KCTC 22548</strain>
    </source>
</reference>
<keyword evidence="5" id="KW-1185">Reference proteome</keyword>
<dbReference type="RefSeq" id="WP_115920043.1">
    <property type="nucleotide sequence ID" value="NZ_BJYH01000015.1"/>
</dbReference>
<gene>
    <name evidence="4" type="ORF">DRF57_18160</name>
</gene>
<dbReference type="EMBL" id="QNUF01000025">
    <property type="protein sequence ID" value="REC73114.1"/>
    <property type="molecule type" value="Genomic_DNA"/>
</dbReference>